<evidence type="ECO:0000256" key="1">
    <source>
        <dbReference type="SAM" id="MobiDB-lite"/>
    </source>
</evidence>
<gene>
    <name evidence="3" type="ORF">A5726_09665</name>
</gene>
<dbReference type="Pfam" id="PF06259">
    <property type="entry name" value="Abhydrolase_8"/>
    <property type="match status" value="1"/>
</dbReference>
<evidence type="ECO:0000259" key="2">
    <source>
        <dbReference type="Pfam" id="PF06259"/>
    </source>
</evidence>
<dbReference type="SUPFAM" id="SSF140453">
    <property type="entry name" value="EsxAB dimer-like"/>
    <property type="match status" value="1"/>
</dbReference>
<dbReference type="AlphaFoldDB" id="A0A1A1YN02"/>
<reference evidence="3 4" key="1">
    <citation type="submission" date="2016-06" db="EMBL/GenBank/DDBJ databases">
        <authorList>
            <person name="Kjaerup R.B."/>
            <person name="Dalgaard T.S."/>
            <person name="Juul-Madsen H.R."/>
        </authorList>
    </citation>
    <scope>NUCLEOTIDE SEQUENCE [LARGE SCALE GENOMIC DNA]</scope>
    <source>
        <strain evidence="3 4">ACS1953</strain>
    </source>
</reference>
<sequence length="583" mass="61421">MGEAAPAGAPVTIPQVEASQPGNLVQAGAEMGQKATALGTQIEQHQKGLQTLHAGWQGSASDAAQAKSTATVQRMRQLQEALTRTQTIMQEGGGQLAQTRTSLLQTVSGLTAQGWQVGPDGSVSVRPGSTLEKYGKTSPANAMRLQALAASNAVNVKTILANFDTADRRLSQNLRGAVSALDSPMQTFGPGGVPAPQSPKDTGPQIPQGKDATEVKKWWEALSEDDRKRLLREQPEKLGNLNGIPVADRSIANKAVMDADIARVENATEALSQQEMTRYYNALKVRDGLNHNAENTDAPTYLYVYEPEAFNGQGRAAISIGDPDSADNTAVVVPGTSHSVSEGWLSSDDAVNVYNETQRADPNKSNAVVAWMGYNAPDSLFDPQVGQVGNAREGGALLSSDVNALSVTNHGDSHVTVIGHSYGSTTVADAAAGYGMRVDDVVLIGSPGTDLAKSAADFHLPDNGHVYVGAASTDPITHLGGDNNQVHVPGTGVTIGLGTDPADDDFGSTRFKAEVEGWTWPWKDHSGYLVPGSESLFSISDIASGHGDALEHDGMTADHRTQVLGVEIDPESWRIPTGGHHHQ</sequence>
<dbReference type="InterPro" id="IPR036689">
    <property type="entry name" value="ESAT-6-like_sf"/>
</dbReference>
<comment type="caution">
    <text evidence="3">The sequence shown here is derived from an EMBL/GenBank/DDBJ whole genome shotgun (WGS) entry which is preliminary data.</text>
</comment>
<dbReference type="Proteomes" id="UP000093779">
    <property type="component" value="Unassembled WGS sequence"/>
</dbReference>
<evidence type="ECO:0000313" key="4">
    <source>
        <dbReference type="Proteomes" id="UP000093779"/>
    </source>
</evidence>
<dbReference type="SUPFAM" id="SSF53474">
    <property type="entry name" value="alpha/beta-Hydrolases"/>
    <property type="match status" value="1"/>
</dbReference>
<name>A0A1A1YN02_9MYCO</name>
<feature type="domain" description="DUF1023" evidence="2">
    <location>
        <begin position="311"/>
        <end position="479"/>
    </location>
</feature>
<dbReference type="InterPro" id="IPR029058">
    <property type="entry name" value="AB_hydrolase_fold"/>
</dbReference>
<protein>
    <recommendedName>
        <fullName evidence="2">DUF1023 domain-containing protein</fullName>
    </recommendedName>
</protein>
<dbReference type="InterPro" id="IPR010427">
    <property type="entry name" value="DUF1023"/>
</dbReference>
<dbReference type="RefSeq" id="WP_064895508.1">
    <property type="nucleotide sequence ID" value="NZ_JBEUKP010000014.1"/>
</dbReference>
<feature type="region of interest" description="Disordered" evidence="1">
    <location>
        <begin position="189"/>
        <end position="211"/>
    </location>
</feature>
<accession>A0A1A1YN02</accession>
<dbReference type="Gene3D" id="3.40.50.1820">
    <property type="entry name" value="alpha/beta hydrolase"/>
    <property type="match status" value="1"/>
</dbReference>
<proteinExistence type="predicted"/>
<evidence type="ECO:0000313" key="3">
    <source>
        <dbReference type="EMBL" id="OBF24587.1"/>
    </source>
</evidence>
<organism evidence="3 4">
    <name type="scientific">Mycolicibacterium conceptionense</name>
    <dbReference type="NCBI Taxonomy" id="451644"/>
    <lineage>
        <taxon>Bacteria</taxon>
        <taxon>Bacillati</taxon>
        <taxon>Actinomycetota</taxon>
        <taxon>Actinomycetes</taxon>
        <taxon>Mycobacteriales</taxon>
        <taxon>Mycobacteriaceae</taxon>
        <taxon>Mycolicibacterium</taxon>
    </lineage>
</organism>
<dbReference type="EMBL" id="LZHX01000034">
    <property type="protein sequence ID" value="OBF24587.1"/>
    <property type="molecule type" value="Genomic_DNA"/>
</dbReference>
<dbReference type="ESTHER" id="9myco-a0a024m133">
    <property type="family name" value="Duf_1023"/>
</dbReference>
<dbReference type="Gene3D" id="1.10.287.1060">
    <property type="entry name" value="ESAT-6-like"/>
    <property type="match status" value="1"/>
</dbReference>